<evidence type="ECO:0000259" key="13">
    <source>
        <dbReference type="Pfam" id="PF20266"/>
    </source>
</evidence>
<dbReference type="InterPro" id="IPR046906">
    <property type="entry name" value="Mab-21_HhH/H2TH-like"/>
</dbReference>
<evidence type="ECO:0000256" key="9">
    <source>
        <dbReference type="ARBA" id="ARBA00022842"/>
    </source>
</evidence>
<dbReference type="SMART" id="SM01265">
    <property type="entry name" value="Mab-21"/>
    <property type="match status" value="1"/>
</dbReference>
<feature type="domain" description="Mab-21-like nucleotidyltransferase" evidence="12">
    <location>
        <begin position="146"/>
        <end position="331"/>
    </location>
</feature>
<proteinExistence type="inferred from homology"/>
<evidence type="ECO:0000313" key="14">
    <source>
        <dbReference type="EMBL" id="GBM77005.1"/>
    </source>
</evidence>
<keyword evidence="10" id="KW-0342">GTP-binding</keyword>
<evidence type="ECO:0000256" key="8">
    <source>
        <dbReference type="ARBA" id="ARBA00022840"/>
    </source>
</evidence>
<feature type="domain" description="Mab-21-like HhH/H2TH-like" evidence="13">
    <location>
        <begin position="335"/>
        <end position="427"/>
    </location>
</feature>
<keyword evidence="6" id="KW-0479">Metal-binding</keyword>
<dbReference type="GO" id="GO:0016779">
    <property type="term" value="F:nucleotidyltransferase activity"/>
    <property type="evidence" value="ECO:0007669"/>
    <property type="project" value="UniProtKB-KW"/>
</dbReference>
<evidence type="ECO:0000256" key="5">
    <source>
        <dbReference type="ARBA" id="ARBA00022695"/>
    </source>
</evidence>
<evidence type="ECO:0000313" key="15">
    <source>
        <dbReference type="Proteomes" id="UP000499080"/>
    </source>
</evidence>
<name>A0A4Y2IH65_ARAVE</name>
<reference evidence="14 15" key="1">
    <citation type="journal article" date="2019" name="Sci. Rep.">
        <title>Orb-weaving spider Araneus ventricosus genome elucidates the spidroin gene catalogue.</title>
        <authorList>
            <person name="Kono N."/>
            <person name="Nakamura H."/>
            <person name="Ohtoshi R."/>
            <person name="Moran D.A.P."/>
            <person name="Shinohara A."/>
            <person name="Yoshida Y."/>
            <person name="Fujiwara M."/>
            <person name="Mori M."/>
            <person name="Tomita M."/>
            <person name="Arakawa K."/>
        </authorList>
    </citation>
    <scope>NUCLEOTIDE SEQUENCE [LARGE SCALE GENOMIC DNA]</scope>
</reference>
<evidence type="ECO:0000256" key="4">
    <source>
        <dbReference type="ARBA" id="ARBA00022679"/>
    </source>
</evidence>
<accession>A0A4Y2IH65</accession>
<comment type="similarity">
    <text evidence="3">Belongs to the mab-21 family.</text>
</comment>
<protein>
    <submittedName>
        <fullName evidence="14">Uncharacterized protein</fullName>
    </submittedName>
</protein>
<comment type="cofactor">
    <cofactor evidence="2">
        <name>Mg(2+)</name>
        <dbReference type="ChEBI" id="CHEBI:18420"/>
    </cofactor>
</comment>
<evidence type="ECO:0000256" key="6">
    <source>
        <dbReference type="ARBA" id="ARBA00022723"/>
    </source>
</evidence>
<dbReference type="Proteomes" id="UP000499080">
    <property type="component" value="Unassembled WGS sequence"/>
</dbReference>
<keyword evidence="15" id="KW-1185">Reference proteome</keyword>
<dbReference type="Pfam" id="PF20266">
    <property type="entry name" value="Mab-21_C"/>
    <property type="match status" value="1"/>
</dbReference>
<keyword evidence="9" id="KW-0460">Magnesium</keyword>
<evidence type="ECO:0000256" key="1">
    <source>
        <dbReference type="ARBA" id="ARBA00001936"/>
    </source>
</evidence>
<dbReference type="InterPro" id="IPR046903">
    <property type="entry name" value="Mab-21-like_nuc_Trfase"/>
</dbReference>
<gene>
    <name evidence="14" type="ORF">AVEN_15479_1</name>
</gene>
<comment type="cofactor">
    <cofactor evidence="1">
        <name>Mn(2+)</name>
        <dbReference type="ChEBI" id="CHEBI:29035"/>
    </cofactor>
</comment>
<organism evidence="14 15">
    <name type="scientific">Araneus ventricosus</name>
    <name type="common">Orbweaver spider</name>
    <name type="synonym">Epeira ventricosa</name>
    <dbReference type="NCBI Taxonomy" id="182803"/>
    <lineage>
        <taxon>Eukaryota</taxon>
        <taxon>Metazoa</taxon>
        <taxon>Ecdysozoa</taxon>
        <taxon>Arthropoda</taxon>
        <taxon>Chelicerata</taxon>
        <taxon>Arachnida</taxon>
        <taxon>Araneae</taxon>
        <taxon>Araneomorphae</taxon>
        <taxon>Entelegynae</taxon>
        <taxon>Araneoidea</taxon>
        <taxon>Araneidae</taxon>
        <taxon>Araneus</taxon>
    </lineage>
</organism>
<dbReference type="PANTHER" id="PTHR10656">
    <property type="entry name" value="CELL FATE DETERMINING PROTEIN MAB21-RELATED"/>
    <property type="match status" value="1"/>
</dbReference>
<dbReference type="AlphaFoldDB" id="A0A4Y2IH65"/>
<dbReference type="OrthoDB" id="6054650at2759"/>
<dbReference type="InterPro" id="IPR024810">
    <property type="entry name" value="MAB21L/cGLR"/>
</dbReference>
<dbReference type="GO" id="GO:0005525">
    <property type="term" value="F:GTP binding"/>
    <property type="evidence" value="ECO:0007669"/>
    <property type="project" value="UniProtKB-KW"/>
</dbReference>
<dbReference type="GO" id="GO:0005524">
    <property type="term" value="F:ATP binding"/>
    <property type="evidence" value="ECO:0007669"/>
    <property type="project" value="UniProtKB-KW"/>
</dbReference>
<evidence type="ECO:0000256" key="2">
    <source>
        <dbReference type="ARBA" id="ARBA00001946"/>
    </source>
</evidence>
<keyword evidence="5" id="KW-0548">Nucleotidyltransferase</keyword>
<dbReference type="Gene3D" id="3.30.460.90">
    <property type="match status" value="1"/>
</dbReference>
<dbReference type="Gene3D" id="1.10.1410.40">
    <property type="match status" value="1"/>
</dbReference>
<dbReference type="Pfam" id="PF03281">
    <property type="entry name" value="Mab-21"/>
    <property type="match status" value="1"/>
</dbReference>
<keyword evidence="7" id="KW-0547">Nucleotide-binding</keyword>
<evidence type="ECO:0000256" key="3">
    <source>
        <dbReference type="ARBA" id="ARBA00008307"/>
    </source>
</evidence>
<dbReference type="GO" id="GO:0046872">
    <property type="term" value="F:metal ion binding"/>
    <property type="evidence" value="ECO:0007669"/>
    <property type="project" value="UniProtKB-KW"/>
</dbReference>
<evidence type="ECO:0000259" key="12">
    <source>
        <dbReference type="Pfam" id="PF03281"/>
    </source>
</evidence>
<comment type="caution">
    <text evidence="14">The sequence shown here is derived from an EMBL/GenBank/DDBJ whole genome shotgun (WGS) entry which is preliminary data.</text>
</comment>
<evidence type="ECO:0000256" key="11">
    <source>
        <dbReference type="ARBA" id="ARBA00023211"/>
    </source>
</evidence>
<evidence type="ECO:0000256" key="7">
    <source>
        <dbReference type="ARBA" id="ARBA00022741"/>
    </source>
</evidence>
<keyword evidence="11" id="KW-0464">Manganese</keyword>
<dbReference type="EMBL" id="BGPR01002657">
    <property type="protein sequence ID" value="GBM77005.1"/>
    <property type="molecule type" value="Genomic_DNA"/>
</dbReference>
<keyword evidence="4" id="KW-0808">Transferase</keyword>
<sequence length="454" mass="53489">MAATLLQTKIAVWDVSMKIRIEWENRFRFRPRHLMAVQSYEANFILSGLLIWIESGPIWSKLVVENGTSKRIEYVLIAIMSLKAKNYRQLGQNLRRIYDAEVALEADHPSKRKVLEFILDHFKEFSFQKSQVFKQFFQEFYYTGSYFEGLRVSKATEFDINVVFKLLPHMEYLIHELEAPLSYATLQLKHPSRSSLDVPVPFFDDESYLIGKNVRSWFQSLVESFINNTNLVYPGLLEVKLTHSGPARTLKVFYNFVWISVDLVPVFAIDAKLLQKYTLGHIPDFKEESLLNCYFVPKPLKMELSCMVTDDSVERVWRIHFAETEKQILKGKHALKPLIKLMKDLRDKEMWPIPSYFLKVVAFWLVRKYPHRQFWNDSKFGLLFVKFLEALEMHLEAKHLGHILYPKFNLFHSLSPKTLMALKRRVNSIITNLDSRPQLAYKLFKVPILDHRLS</sequence>
<evidence type="ECO:0000256" key="10">
    <source>
        <dbReference type="ARBA" id="ARBA00023134"/>
    </source>
</evidence>
<keyword evidence="8" id="KW-0067">ATP-binding</keyword>
<dbReference type="PANTHER" id="PTHR10656:SF42">
    <property type="entry name" value="CYCLIC GMP-AMP SYNTHASE-LIKE PROTEIN-RELATED"/>
    <property type="match status" value="1"/>
</dbReference>